<dbReference type="GO" id="GO:0009060">
    <property type="term" value="P:aerobic respiration"/>
    <property type="evidence" value="ECO:0007669"/>
    <property type="project" value="InterPro"/>
</dbReference>
<dbReference type="SUPFAM" id="SSF81442">
    <property type="entry name" value="Cytochrome c oxidase subunit I-like"/>
    <property type="match status" value="1"/>
</dbReference>
<dbReference type="AlphaFoldDB" id="A0A1J5TPM1"/>
<keyword evidence="1" id="KW-0472">Membrane</keyword>
<protein>
    <submittedName>
        <fullName evidence="2">Cytochrome C and quinol oxidase polypeptide I</fullName>
    </submittedName>
</protein>
<sequence length="175" mass="19409">MTTNILHRQLLKFLLLSALSFFIGTIHGMFQVMPPVRAWLDSIGSPYGGPGHMIDPLAHAHMNLVGGVVLLAMCVTYYLLPIFTGKNIYSIKLVQHTFWWVSIGVYSFYIIQMVFGIWEGLLISSPGDMASVHRFYGPVMALSGTTMAIGFCTYLANVILTITSVSKEDFTTSLH</sequence>
<gene>
    <name evidence="2" type="ORF">GALL_15970</name>
</gene>
<accession>A0A1J5TPM1</accession>
<evidence type="ECO:0000256" key="1">
    <source>
        <dbReference type="SAM" id="Phobius"/>
    </source>
</evidence>
<keyword evidence="1" id="KW-0812">Transmembrane</keyword>
<comment type="caution">
    <text evidence="2">The sequence shown here is derived from an EMBL/GenBank/DDBJ whole genome shotgun (WGS) entry which is preliminary data.</text>
</comment>
<dbReference type="EMBL" id="MLJW01000003">
    <property type="protein sequence ID" value="OIR18269.1"/>
    <property type="molecule type" value="Genomic_DNA"/>
</dbReference>
<dbReference type="InterPro" id="IPR000883">
    <property type="entry name" value="Cyt_C_Oxase_1"/>
</dbReference>
<organism evidence="2">
    <name type="scientific">mine drainage metagenome</name>
    <dbReference type="NCBI Taxonomy" id="410659"/>
    <lineage>
        <taxon>unclassified sequences</taxon>
        <taxon>metagenomes</taxon>
        <taxon>ecological metagenomes</taxon>
    </lineage>
</organism>
<proteinExistence type="predicted"/>
<dbReference type="GO" id="GO:0004129">
    <property type="term" value="F:cytochrome-c oxidase activity"/>
    <property type="evidence" value="ECO:0007669"/>
    <property type="project" value="InterPro"/>
</dbReference>
<name>A0A1J5TPM1_9ZZZZ</name>
<keyword evidence="1" id="KW-1133">Transmembrane helix</keyword>
<dbReference type="InterPro" id="IPR036927">
    <property type="entry name" value="Cyt_c_oxase-like_su1_sf"/>
</dbReference>
<reference evidence="2" key="1">
    <citation type="submission" date="2016-10" db="EMBL/GenBank/DDBJ databases">
        <title>Sequence of Gallionella enrichment culture.</title>
        <authorList>
            <person name="Poehlein A."/>
            <person name="Muehling M."/>
            <person name="Daniel R."/>
        </authorList>
    </citation>
    <scope>NUCLEOTIDE SEQUENCE</scope>
</reference>
<dbReference type="GO" id="GO:0020037">
    <property type="term" value="F:heme binding"/>
    <property type="evidence" value="ECO:0007669"/>
    <property type="project" value="InterPro"/>
</dbReference>
<feature type="transmembrane region" description="Helical" evidence="1">
    <location>
        <begin position="62"/>
        <end position="85"/>
    </location>
</feature>
<dbReference type="GO" id="GO:0016020">
    <property type="term" value="C:membrane"/>
    <property type="evidence" value="ECO:0007669"/>
    <property type="project" value="InterPro"/>
</dbReference>
<feature type="transmembrane region" description="Helical" evidence="1">
    <location>
        <begin position="97"/>
        <end position="118"/>
    </location>
</feature>
<feature type="transmembrane region" description="Helical" evidence="1">
    <location>
        <begin position="138"/>
        <end position="160"/>
    </location>
</feature>
<dbReference type="Gene3D" id="1.20.210.10">
    <property type="entry name" value="Cytochrome c oxidase-like, subunit I domain"/>
    <property type="match status" value="1"/>
</dbReference>
<dbReference type="Pfam" id="PF00115">
    <property type="entry name" value="COX1"/>
    <property type="match status" value="1"/>
</dbReference>
<evidence type="ECO:0000313" key="2">
    <source>
        <dbReference type="EMBL" id="OIR18269.1"/>
    </source>
</evidence>